<evidence type="ECO:0000313" key="3">
    <source>
        <dbReference type="Proteomes" id="UP000828390"/>
    </source>
</evidence>
<comment type="caution">
    <text evidence="2">The sequence shown here is derived from an EMBL/GenBank/DDBJ whole genome shotgun (WGS) entry which is preliminary data.</text>
</comment>
<organism evidence="2 3">
    <name type="scientific">Dreissena polymorpha</name>
    <name type="common">Zebra mussel</name>
    <name type="synonym">Mytilus polymorpha</name>
    <dbReference type="NCBI Taxonomy" id="45954"/>
    <lineage>
        <taxon>Eukaryota</taxon>
        <taxon>Metazoa</taxon>
        <taxon>Spiralia</taxon>
        <taxon>Lophotrochozoa</taxon>
        <taxon>Mollusca</taxon>
        <taxon>Bivalvia</taxon>
        <taxon>Autobranchia</taxon>
        <taxon>Heteroconchia</taxon>
        <taxon>Euheterodonta</taxon>
        <taxon>Imparidentia</taxon>
        <taxon>Neoheterodontei</taxon>
        <taxon>Myida</taxon>
        <taxon>Dreissenoidea</taxon>
        <taxon>Dreissenidae</taxon>
        <taxon>Dreissena</taxon>
    </lineage>
</organism>
<keyword evidence="3" id="KW-1185">Reference proteome</keyword>
<reference evidence="2" key="2">
    <citation type="submission" date="2020-11" db="EMBL/GenBank/DDBJ databases">
        <authorList>
            <person name="McCartney M.A."/>
            <person name="Auch B."/>
            <person name="Kono T."/>
            <person name="Mallez S."/>
            <person name="Becker A."/>
            <person name="Gohl D.M."/>
            <person name="Silverstein K.A.T."/>
            <person name="Koren S."/>
            <person name="Bechman K.B."/>
            <person name="Herman A."/>
            <person name="Abrahante J.E."/>
            <person name="Garbe J."/>
        </authorList>
    </citation>
    <scope>NUCLEOTIDE SEQUENCE</scope>
    <source>
        <strain evidence="2">Duluth1</strain>
        <tissue evidence="2">Whole animal</tissue>
    </source>
</reference>
<protein>
    <submittedName>
        <fullName evidence="2">Uncharacterized protein</fullName>
    </submittedName>
</protein>
<feature type="region of interest" description="Disordered" evidence="1">
    <location>
        <begin position="81"/>
        <end position="105"/>
    </location>
</feature>
<evidence type="ECO:0000256" key="1">
    <source>
        <dbReference type="SAM" id="MobiDB-lite"/>
    </source>
</evidence>
<sequence length="215" mass="23647">MSKYLKLFLGVAERIYNSWEVTFARRRFNDTDMCPCLNVCHICVELTHVRGDADSLVCLCGAPVKADSVPAEPRYTVTPPALTEAKPASDPGRATATPRFNPGRRRYTGTLPAFTGVPPEHQRRQPGSVGVALPGSVWAPVELRRRDGCSRCRPGCSRCRAGRCRSLPVTPGSSRRYKTDLHLHGGAPVVPGRLRFIPVYPVEPRFIPVEPGSSR</sequence>
<dbReference type="Proteomes" id="UP000828390">
    <property type="component" value="Unassembled WGS sequence"/>
</dbReference>
<dbReference type="EMBL" id="JAIWYP010000015">
    <property type="protein sequence ID" value="KAH3702772.1"/>
    <property type="molecule type" value="Genomic_DNA"/>
</dbReference>
<reference evidence="2" key="1">
    <citation type="journal article" date="2019" name="bioRxiv">
        <title>The Genome of the Zebra Mussel, Dreissena polymorpha: A Resource for Invasive Species Research.</title>
        <authorList>
            <person name="McCartney M.A."/>
            <person name="Auch B."/>
            <person name="Kono T."/>
            <person name="Mallez S."/>
            <person name="Zhang Y."/>
            <person name="Obille A."/>
            <person name="Becker A."/>
            <person name="Abrahante J.E."/>
            <person name="Garbe J."/>
            <person name="Badalamenti J.P."/>
            <person name="Herman A."/>
            <person name="Mangelson H."/>
            <person name="Liachko I."/>
            <person name="Sullivan S."/>
            <person name="Sone E.D."/>
            <person name="Koren S."/>
            <person name="Silverstein K.A.T."/>
            <person name="Beckman K.B."/>
            <person name="Gohl D.M."/>
        </authorList>
    </citation>
    <scope>NUCLEOTIDE SEQUENCE</scope>
    <source>
        <strain evidence="2">Duluth1</strain>
        <tissue evidence="2">Whole animal</tissue>
    </source>
</reference>
<evidence type="ECO:0000313" key="2">
    <source>
        <dbReference type="EMBL" id="KAH3702772.1"/>
    </source>
</evidence>
<name>A0A9D3YL46_DREPO</name>
<dbReference type="AlphaFoldDB" id="A0A9D3YL46"/>
<proteinExistence type="predicted"/>
<gene>
    <name evidence="2" type="ORF">DPMN_077799</name>
</gene>
<accession>A0A9D3YL46</accession>